<dbReference type="SUPFAM" id="SSF48150">
    <property type="entry name" value="DNA-glycosylase"/>
    <property type="match status" value="1"/>
</dbReference>
<dbReference type="InterPro" id="IPR005019">
    <property type="entry name" value="Adenine_glyco"/>
</dbReference>
<reference evidence="2" key="2">
    <citation type="journal article" date="2014" name="ISME J.">
        <title>Microbial stratification in low pH oxic and suboxic macroscopic growths along an acid mine drainage.</title>
        <authorList>
            <person name="Mendez-Garcia C."/>
            <person name="Mesa V."/>
            <person name="Sprenger R.R."/>
            <person name="Richter M."/>
            <person name="Diez M.S."/>
            <person name="Solano J."/>
            <person name="Bargiela R."/>
            <person name="Golyshina O.V."/>
            <person name="Manteca A."/>
            <person name="Ramos J.L."/>
            <person name="Gallego J.R."/>
            <person name="Llorente I."/>
            <person name="Martins Dos Santos V.A."/>
            <person name="Jensen O.N."/>
            <person name="Pelaez A.I."/>
            <person name="Sanchez J."/>
            <person name="Ferrer M."/>
        </authorList>
    </citation>
    <scope>NUCLEOTIDE SEQUENCE</scope>
</reference>
<dbReference type="EC" id="3.2.2.20" evidence="2"/>
<dbReference type="PANTHER" id="PTHR30037">
    <property type="entry name" value="DNA-3-METHYLADENINE GLYCOSYLASE 1"/>
    <property type="match status" value="1"/>
</dbReference>
<feature type="non-terminal residue" evidence="2">
    <location>
        <position position="176"/>
    </location>
</feature>
<proteinExistence type="predicted"/>
<dbReference type="EMBL" id="AUZZ01003507">
    <property type="protein sequence ID" value="EQD56780.1"/>
    <property type="molecule type" value="Genomic_DNA"/>
</dbReference>
<accession>T1BS31</accession>
<protein>
    <submittedName>
        <fullName evidence="2">Methyladenine glycosylase</fullName>
        <ecNumber evidence="2">3.2.2.20</ecNumber>
    </submittedName>
</protein>
<organism evidence="2">
    <name type="scientific">mine drainage metagenome</name>
    <dbReference type="NCBI Taxonomy" id="410659"/>
    <lineage>
        <taxon>unclassified sequences</taxon>
        <taxon>metagenomes</taxon>
        <taxon>ecological metagenomes</taxon>
    </lineage>
</organism>
<feature type="non-terminal residue" evidence="2">
    <location>
        <position position="1"/>
    </location>
</feature>
<dbReference type="Gene3D" id="1.10.340.30">
    <property type="entry name" value="Hypothetical protein, domain 2"/>
    <property type="match status" value="1"/>
</dbReference>
<dbReference type="AlphaFoldDB" id="T1BS31"/>
<dbReference type="PANTHER" id="PTHR30037:SF4">
    <property type="entry name" value="DNA-3-METHYLADENINE GLYCOSYLASE I"/>
    <property type="match status" value="1"/>
</dbReference>
<feature type="transmembrane region" description="Helical" evidence="1">
    <location>
        <begin position="16"/>
        <end position="37"/>
    </location>
</feature>
<dbReference type="InterPro" id="IPR011257">
    <property type="entry name" value="DNA_glycosylase"/>
</dbReference>
<keyword evidence="1" id="KW-0472">Membrane</keyword>
<evidence type="ECO:0000256" key="1">
    <source>
        <dbReference type="SAM" id="Phobius"/>
    </source>
</evidence>
<evidence type="ECO:0000313" key="2">
    <source>
        <dbReference type="EMBL" id="EQD56780.1"/>
    </source>
</evidence>
<name>T1BS31_9ZZZZ</name>
<keyword evidence="2" id="KW-0326">Glycosidase</keyword>
<gene>
    <name evidence="2" type="ORF">B2A_05104</name>
</gene>
<reference evidence="2" key="1">
    <citation type="submission" date="2013-08" db="EMBL/GenBank/DDBJ databases">
        <authorList>
            <person name="Mendez C."/>
            <person name="Richter M."/>
            <person name="Ferrer M."/>
            <person name="Sanchez J."/>
        </authorList>
    </citation>
    <scope>NUCLEOTIDE SEQUENCE</scope>
</reference>
<keyword evidence="1" id="KW-1133">Transmembrane helix</keyword>
<keyword evidence="2" id="KW-0378">Hydrolase</keyword>
<dbReference type="GO" id="GO:0008725">
    <property type="term" value="F:DNA-3-methyladenine glycosylase activity"/>
    <property type="evidence" value="ECO:0007669"/>
    <property type="project" value="UniProtKB-EC"/>
</dbReference>
<dbReference type="InterPro" id="IPR052891">
    <property type="entry name" value="DNA-3mA_glycosylase"/>
</dbReference>
<dbReference type="Pfam" id="PF03352">
    <property type="entry name" value="Adenine_glyco"/>
    <property type="match status" value="1"/>
</dbReference>
<dbReference type="GO" id="GO:0006284">
    <property type="term" value="P:base-excision repair"/>
    <property type="evidence" value="ECO:0007669"/>
    <property type="project" value="InterPro"/>
</dbReference>
<keyword evidence="1" id="KW-0812">Transmembrane</keyword>
<comment type="caution">
    <text evidence="2">The sequence shown here is derived from an EMBL/GenBank/DDBJ whole genome shotgun (WGS) entry which is preliminary data.</text>
</comment>
<sequence length="176" mass="20139">REYHDKEWGRPLHDDVALFSLFTLETFQAGLSWSIILEKREHLSRAFHLFDPYKMKDMSDSDLASMLENPQIIRNRGKIQAAIQNARVYIEIIESGKSFGDVVWSYRPEEHASPASSRDISDETEESRRMSRDLKGMGFAFVGPTICYSLMQGAGLVNDHVALCPIGMEIARRETR</sequence>